<dbReference type="PANTHER" id="PTHR10366">
    <property type="entry name" value="NAD DEPENDENT EPIMERASE/DEHYDRATASE"/>
    <property type="match status" value="1"/>
</dbReference>
<evidence type="ECO:0000256" key="2">
    <source>
        <dbReference type="ARBA" id="ARBA00023002"/>
    </source>
</evidence>
<dbReference type="AlphaFoldDB" id="A0AAP0N8Q8"/>
<evidence type="ECO:0000313" key="5">
    <source>
        <dbReference type="EMBL" id="KAK9268652.1"/>
    </source>
</evidence>
<accession>A0AAP0N8Q8</accession>
<comment type="similarity">
    <text evidence="3">Belongs to the NAD(P)-dependent epimerase/dehydratase family. Dihydroflavonol-4-reductase subfamily.</text>
</comment>
<dbReference type="FunFam" id="3.40.50.720:FF:000085">
    <property type="entry name" value="Dihydroflavonol reductase"/>
    <property type="match status" value="1"/>
</dbReference>
<keyword evidence="2" id="KW-0560">Oxidoreductase</keyword>
<dbReference type="SUPFAM" id="SSF51735">
    <property type="entry name" value="NAD(P)-binding Rossmann-fold domains"/>
    <property type="match status" value="1"/>
</dbReference>
<proteinExistence type="inferred from homology"/>
<evidence type="ECO:0000256" key="1">
    <source>
        <dbReference type="ARBA" id="ARBA00022857"/>
    </source>
</evidence>
<gene>
    <name evidence="5" type="ORF">L1049_000409</name>
</gene>
<keyword evidence="6" id="KW-1185">Reference proteome</keyword>
<evidence type="ECO:0000313" key="6">
    <source>
        <dbReference type="Proteomes" id="UP001415857"/>
    </source>
</evidence>
<evidence type="ECO:0000259" key="4">
    <source>
        <dbReference type="Pfam" id="PF01370"/>
    </source>
</evidence>
<dbReference type="Gene3D" id="3.40.50.720">
    <property type="entry name" value="NAD(P)-binding Rossmann-like Domain"/>
    <property type="match status" value="1"/>
</dbReference>
<organism evidence="5 6">
    <name type="scientific">Liquidambar formosana</name>
    <name type="common">Formosan gum</name>
    <dbReference type="NCBI Taxonomy" id="63359"/>
    <lineage>
        <taxon>Eukaryota</taxon>
        <taxon>Viridiplantae</taxon>
        <taxon>Streptophyta</taxon>
        <taxon>Embryophyta</taxon>
        <taxon>Tracheophyta</taxon>
        <taxon>Spermatophyta</taxon>
        <taxon>Magnoliopsida</taxon>
        <taxon>eudicotyledons</taxon>
        <taxon>Gunneridae</taxon>
        <taxon>Pentapetalae</taxon>
        <taxon>Saxifragales</taxon>
        <taxon>Altingiaceae</taxon>
        <taxon>Liquidambar</taxon>
    </lineage>
</organism>
<dbReference type="GO" id="GO:0016616">
    <property type="term" value="F:oxidoreductase activity, acting on the CH-OH group of donors, NAD or NADP as acceptor"/>
    <property type="evidence" value="ECO:0007669"/>
    <property type="project" value="TreeGrafter"/>
</dbReference>
<evidence type="ECO:0000256" key="3">
    <source>
        <dbReference type="ARBA" id="ARBA00023445"/>
    </source>
</evidence>
<comment type="caution">
    <text evidence="5">The sequence shown here is derived from an EMBL/GenBank/DDBJ whole genome shotgun (WGS) entry which is preliminary data.</text>
</comment>
<protein>
    <recommendedName>
        <fullName evidence="4">NAD-dependent epimerase/dehydratase domain-containing protein</fullName>
    </recommendedName>
</protein>
<sequence>MQKGTHRDTEQQQAPKTSHCKQNFVILCDLVHCLAKSLHLISSWKGGDQLRLFKADLQEEGSFEEAVNGCHGVFHVAASMEFNVLAKENIESYVRSNIIDPAIKGTLNLLKACLKSESVKRVVFTSSISTISAKDRTGIWRPLVDESCQTPIDHVWSTKSTGWVYVLSKLLTEEAAFEFSNENGIDLVSVITTTVAGPFLTPTVPSSIRVLLSPITGDPEFFPILSAVNSRMGSIALVHIEDICNAHVFLMEQTKAEGRYICCVNSCLISELVDQSCSRVSMLK</sequence>
<keyword evidence="1" id="KW-0521">NADP</keyword>
<dbReference type="EMBL" id="JBBPBK010000015">
    <property type="protein sequence ID" value="KAK9268652.1"/>
    <property type="molecule type" value="Genomic_DNA"/>
</dbReference>
<name>A0AAP0N8Q8_LIQFO</name>
<dbReference type="InterPro" id="IPR036291">
    <property type="entry name" value="NAD(P)-bd_dom_sf"/>
</dbReference>
<feature type="domain" description="NAD-dependent epimerase/dehydratase" evidence="4">
    <location>
        <begin position="46"/>
        <end position="256"/>
    </location>
</feature>
<dbReference type="PANTHER" id="PTHR10366:SF628">
    <property type="entry name" value="NAD(P)-BINDING ROSSMANN-FOLD SUPERFAMILY PROTEIN"/>
    <property type="match status" value="1"/>
</dbReference>
<dbReference type="Proteomes" id="UP001415857">
    <property type="component" value="Unassembled WGS sequence"/>
</dbReference>
<dbReference type="InterPro" id="IPR050425">
    <property type="entry name" value="NAD(P)_dehydrat-like"/>
</dbReference>
<reference evidence="5 6" key="1">
    <citation type="journal article" date="2024" name="Plant J.">
        <title>Genome sequences and population genomics reveal climatic adaptation and genomic divergence between two closely related sweetgum species.</title>
        <authorList>
            <person name="Xu W.Q."/>
            <person name="Ren C.Q."/>
            <person name="Zhang X.Y."/>
            <person name="Comes H.P."/>
            <person name="Liu X.H."/>
            <person name="Li Y.G."/>
            <person name="Kettle C.J."/>
            <person name="Jalonen R."/>
            <person name="Gaisberger H."/>
            <person name="Ma Y.Z."/>
            <person name="Qiu Y.X."/>
        </authorList>
    </citation>
    <scope>NUCLEOTIDE SEQUENCE [LARGE SCALE GENOMIC DNA]</scope>
    <source>
        <strain evidence="5">Hangzhou</strain>
    </source>
</reference>
<dbReference type="InterPro" id="IPR001509">
    <property type="entry name" value="Epimerase_deHydtase"/>
</dbReference>
<dbReference type="Pfam" id="PF01370">
    <property type="entry name" value="Epimerase"/>
    <property type="match status" value="1"/>
</dbReference>